<dbReference type="SUPFAM" id="SSF51679">
    <property type="entry name" value="Bacterial luciferase-like"/>
    <property type="match status" value="1"/>
</dbReference>
<dbReference type="AlphaFoldDB" id="A0A0D5NRH7"/>
<dbReference type="GO" id="GO:0016705">
    <property type="term" value="F:oxidoreductase activity, acting on paired donors, with incorporation or reduction of molecular oxygen"/>
    <property type="evidence" value="ECO:0007669"/>
    <property type="project" value="InterPro"/>
</dbReference>
<dbReference type="HOGENOM" id="CLU_027853_9_0_9"/>
<gene>
    <name evidence="3" type="ORF">VN24_04630</name>
</gene>
<name>A0A0D5NRH7_9BACL</name>
<dbReference type="NCBIfam" id="TIGR03558">
    <property type="entry name" value="oxido_grp_1"/>
    <property type="match status" value="1"/>
</dbReference>
<dbReference type="InterPro" id="IPR036661">
    <property type="entry name" value="Luciferase-like_sf"/>
</dbReference>
<dbReference type="KEGG" id="pbj:VN24_04630"/>
<reference evidence="3 4" key="1">
    <citation type="journal article" date="2015" name="J. Biotechnol.">
        <title>Complete genome sequence of Paenibacillus beijingensis 7188(T) (=DSM 24997(T)), a novel rhizobacterium from jujube garden soil.</title>
        <authorList>
            <person name="Kwak Y."/>
            <person name="Shin J.H."/>
        </authorList>
    </citation>
    <scope>NUCLEOTIDE SEQUENCE [LARGE SCALE GENOMIC DNA]</scope>
    <source>
        <strain evidence="3 4">DSM 24997</strain>
    </source>
</reference>
<dbReference type="Pfam" id="PF00296">
    <property type="entry name" value="Bac_luciferase"/>
    <property type="match status" value="1"/>
</dbReference>
<dbReference type="EMBL" id="CP011058">
    <property type="protein sequence ID" value="AJY77503.1"/>
    <property type="molecule type" value="Genomic_DNA"/>
</dbReference>
<dbReference type="CDD" id="cd00347">
    <property type="entry name" value="Flavin_utilizing_monoxygenases"/>
    <property type="match status" value="1"/>
</dbReference>
<organism evidence="3 4">
    <name type="scientific">Paenibacillus beijingensis</name>
    <dbReference type="NCBI Taxonomy" id="1126833"/>
    <lineage>
        <taxon>Bacteria</taxon>
        <taxon>Bacillati</taxon>
        <taxon>Bacillota</taxon>
        <taxon>Bacilli</taxon>
        <taxon>Bacillales</taxon>
        <taxon>Paenibacillaceae</taxon>
        <taxon>Paenibacillus</taxon>
    </lineage>
</organism>
<proteinExistence type="predicted"/>
<evidence type="ECO:0000259" key="2">
    <source>
        <dbReference type="Pfam" id="PF00296"/>
    </source>
</evidence>
<sequence>MVPLLEGADAAEAIRQSVKLAQMAERCGFTRFWVSEHHDMPSLASSCPEVLLAYLGVHTSSLRIGSGAVLLPYYKPYKIAEAFHLLATLYPGRIDLGVGRAPGGSAQVSMALSANYLEGVFKLPDALRELSELLDGSFKVEGETVTARPVPRHAPELWMLGTSPKSAQLAAQLGIGYAFGQFMSDHDGREIVRRYRESFQPSARLKEPTAIVAVGAVCAPSEAEAAELAASMPVIGPAPVPGSARRSYAGAPARLAAELKGLADECSADELMLVTAIADYARRQRSLELLSAELLR</sequence>
<evidence type="ECO:0000256" key="1">
    <source>
        <dbReference type="ARBA" id="ARBA00007789"/>
    </source>
</evidence>
<dbReference type="InterPro" id="IPR019949">
    <property type="entry name" value="CmoO-like"/>
</dbReference>
<dbReference type="OrthoDB" id="9780518at2"/>
<comment type="similarity">
    <text evidence="1">To bacterial alkanal monooxygenase alpha and beta chains.</text>
</comment>
<dbReference type="InterPro" id="IPR050766">
    <property type="entry name" value="Bact_Lucif_Oxidored"/>
</dbReference>
<dbReference type="InterPro" id="IPR011251">
    <property type="entry name" value="Luciferase-like_dom"/>
</dbReference>
<feature type="domain" description="Luciferase-like" evidence="2">
    <location>
        <begin position="10"/>
        <end position="239"/>
    </location>
</feature>
<evidence type="ECO:0000313" key="4">
    <source>
        <dbReference type="Proteomes" id="UP000032633"/>
    </source>
</evidence>
<dbReference type="PANTHER" id="PTHR30137:SF20">
    <property type="entry name" value="N-ACETYL-S-ALKYLCYSTEINE MONOOXYGENASE"/>
    <property type="match status" value="1"/>
</dbReference>
<reference evidence="4" key="2">
    <citation type="submission" date="2015-03" db="EMBL/GenBank/DDBJ databases">
        <title>Genome sequence of Paenibacillus beijingensis strain DSM 24997T.</title>
        <authorList>
            <person name="Kwak Y."/>
            <person name="Shin J.-H."/>
        </authorList>
    </citation>
    <scope>NUCLEOTIDE SEQUENCE [LARGE SCALE GENOMIC DNA]</scope>
    <source>
        <strain evidence="4">DSM 24997</strain>
    </source>
</reference>
<dbReference type="STRING" id="1126833.VN24_04630"/>
<dbReference type="Gene3D" id="3.20.20.30">
    <property type="entry name" value="Luciferase-like domain"/>
    <property type="match status" value="1"/>
</dbReference>
<dbReference type="GO" id="GO:0005829">
    <property type="term" value="C:cytosol"/>
    <property type="evidence" value="ECO:0007669"/>
    <property type="project" value="TreeGrafter"/>
</dbReference>
<evidence type="ECO:0000313" key="3">
    <source>
        <dbReference type="EMBL" id="AJY77503.1"/>
    </source>
</evidence>
<keyword evidence="4" id="KW-1185">Reference proteome</keyword>
<dbReference type="Proteomes" id="UP000032633">
    <property type="component" value="Chromosome"/>
</dbReference>
<dbReference type="PANTHER" id="PTHR30137">
    <property type="entry name" value="LUCIFERASE-LIKE MONOOXYGENASE"/>
    <property type="match status" value="1"/>
</dbReference>
<dbReference type="PATRIC" id="fig|1126833.4.peg.1024"/>
<accession>A0A0D5NRH7</accession>
<protein>
    <submittedName>
        <fullName evidence="3">Luciferase</fullName>
    </submittedName>
</protein>